<proteinExistence type="predicted"/>
<sequence length="52" mass="6427">MQTPKEIRFYELKLMIKRYQYRHAKSPRQRELIEQQAKLISKRVSSYARLKS</sequence>
<evidence type="ECO:0000313" key="1">
    <source>
        <dbReference type="EMBL" id="CDT70067.1"/>
    </source>
</evidence>
<dbReference type="AlphaFoldDB" id="A0A4R2F4Y8"/>
<reference evidence="2" key="1">
    <citation type="submission" date="2014-06" db="EMBL/GenBank/DDBJ databases">
        <authorList>
            <person name="Le Roux Frederique"/>
        </authorList>
    </citation>
    <scope>NUCLEOTIDE SEQUENCE [LARGE SCALE GENOMIC DNA]</scope>
    <source>
        <strain evidence="2">J5-5</strain>
    </source>
</reference>
<comment type="caution">
    <text evidence="1">The sequence shown here is derived from an EMBL/GenBank/DDBJ whole genome shotgun (WGS) entry which is preliminary data.</text>
</comment>
<protein>
    <submittedName>
        <fullName evidence="1">Uncharacterized protein</fullName>
    </submittedName>
</protein>
<accession>A0A4R2F4Y8</accession>
<dbReference type="EMBL" id="CCJV01000144">
    <property type="protein sequence ID" value="CDT70067.1"/>
    <property type="molecule type" value="Genomic_DNA"/>
</dbReference>
<dbReference type="GeneID" id="93898782"/>
<dbReference type="RefSeq" id="WP_155407283.1">
    <property type="nucleotide sequence ID" value="NZ_AP025476.1"/>
</dbReference>
<name>A0A4R2F4Y8_9VIBR</name>
<gene>
    <name evidence="1" type="ORF">VCR5J5_80035</name>
</gene>
<evidence type="ECO:0000313" key="2">
    <source>
        <dbReference type="Proteomes" id="UP000049495"/>
    </source>
</evidence>
<organism evidence="1 2">
    <name type="scientific">Vibrio crassostreae</name>
    <dbReference type="NCBI Taxonomy" id="246167"/>
    <lineage>
        <taxon>Bacteria</taxon>
        <taxon>Pseudomonadati</taxon>
        <taxon>Pseudomonadota</taxon>
        <taxon>Gammaproteobacteria</taxon>
        <taxon>Vibrionales</taxon>
        <taxon>Vibrionaceae</taxon>
        <taxon>Vibrio</taxon>
    </lineage>
</organism>
<dbReference type="Proteomes" id="UP000049495">
    <property type="component" value="Unassembled WGS sequence"/>
</dbReference>